<dbReference type="EC" id="3.5.1.28" evidence="2"/>
<dbReference type="InterPro" id="IPR050695">
    <property type="entry name" value="N-acetylmuramoyl_amidase_3"/>
</dbReference>
<reference evidence="5" key="1">
    <citation type="submission" date="2021-08" db="EMBL/GenBank/DDBJ databases">
        <title>Flavobacterium sp. strain CC-SYL302.</title>
        <authorList>
            <person name="Lin S.-Y."/>
            <person name="Lee T.-H."/>
            <person name="Young C.-C."/>
        </authorList>
    </citation>
    <scope>NUCLEOTIDE SEQUENCE</scope>
    <source>
        <strain evidence="5">CC-SYL302</strain>
    </source>
</reference>
<dbReference type="InterPro" id="IPR002508">
    <property type="entry name" value="MurNAc-LAA_cat"/>
</dbReference>
<organism evidence="5 6">
    <name type="scientific">Flavobacterium agricola</name>
    <dbReference type="NCBI Taxonomy" id="2870839"/>
    <lineage>
        <taxon>Bacteria</taxon>
        <taxon>Pseudomonadati</taxon>
        <taxon>Bacteroidota</taxon>
        <taxon>Flavobacteriia</taxon>
        <taxon>Flavobacteriales</taxon>
        <taxon>Flavobacteriaceae</taxon>
        <taxon>Flavobacterium</taxon>
    </lineage>
</organism>
<sequence>MGLLTIFPSAGHHLNDPGAVYHGYTEASLMIMFRNKLTKILDDLGYKFIIDKDHETNTQYQNRIKPGVGSVIADYHANAALNQNASGVECFVSDNPTVNSLKMANELCAVTAEILNIPNRGVKKPSETARGTIGILKKPGTVVLCELFFLSNKNDLEKFLKNIDALANAHAYILAKYEDLIP</sequence>
<dbReference type="RefSeq" id="WP_264434625.1">
    <property type="nucleotide sequence ID" value="NZ_CP081495.1"/>
</dbReference>
<dbReference type="Gene3D" id="3.40.630.40">
    <property type="entry name" value="Zn-dependent exopeptidases"/>
    <property type="match status" value="1"/>
</dbReference>
<keyword evidence="6" id="KW-1185">Reference proteome</keyword>
<keyword evidence="3" id="KW-0378">Hydrolase</keyword>
<evidence type="ECO:0000256" key="2">
    <source>
        <dbReference type="ARBA" id="ARBA00011901"/>
    </source>
</evidence>
<evidence type="ECO:0000256" key="3">
    <source>
        <dbReference type="ARBA" id="ARBA00022801"/>
    </source>
</evidence>
<gene>
    <name evidence="5" type="ORF">K5I29_04315</name>
</gene>
<dbReference type="PANTHER" id="PTHR30404">
    <property type="entry name" value="N-ACETYLMURAMOYL-L-ALANINE AMIDASE"/>
    <property type="match status" value="1"/>
</dbReference>
<protein>
    <recommendedName>
        <fullName evidence="2">N-acetylmuramoyl-L-alanine amidase</fullName>
        <ecNumber evidence="2">3.5.1.28</ecNumber>
    </recommendedName>
</protein>
<evidence type="ECO:0000259" key="4">
    <source>
        <dbReference type="SMART" id="SM00646"/>
    </source>
</evidence>
<accession>A0ABY6M121</accession>
<evidence type="ECO:0000313" key="6">
    <source>
        <dbReference type="Proteomes" id="UP001163328"/>
    </source>
</evidence>
<name>A0ABY6M121_9FLAO</name>
<comment type="catalytic activity">
    <reaction evidence="1">
        <text>Hydrolyzes the link between N-acetylmuramoyl residues and L-amino acid residues in certain cell-wall glycopeptides.</text>
        <dbReference type="EC" id="3.5.1.28"/>
    </reaction>
</comment>
<proteinExistence type="predicted"/>
<dbReference type="SMART" id="SM00646">
    <property type="entry name" value="Ami_3"/>
    <property type="match status" value="1"/>
</dbReference>
<dbReference type="EMBL" id="CP081495">
    <property type="protein sequence ID" value="UYW02131.1"/>
    <property type="molecule type" value="Genomic_DNA"/>
</dbReference>
<feature type="domain" description="MurNAc-LAA" evidence="4">
    <location>
        <begin position="73"/>
        <end position="175"/>
    </location>
</feature>
<evidence type="ECO:0000256" key="1">
    <source>
        <dbReference type="ARBA" id="ARBA00001561"/>
    </source>
</evidence>
<dbReference type="CDD" id="cd02696">
    <property type="entry name" value="MurNAc-LAA"/>
    <property type="match status" value="1"/>
</dbReference>
<dbReference type="Proteomes" id="UP001163328">
    <property type="component" value="Chromosome"/>
</dbReference>
<dbReference type="SUPFAM" id="SSF53187">
    <property type="entry name" value="Zn-dependent exopeptidases"/>
    <property type="match status" value="1"/>
</dbReference>
<dbReference type="Pfam" id="PF01520">
    <property type="entry name" value="Amidase_3"/>
    <property type="match status" value="1"/>
</dbReference>
<evidence type="ECO:0000313" key="5">
    <source>
        <dbReference type="EMBL" id="UYW02131.1"/>
    </source>
</evidence>
<dbReference type="PANTHER" id="PTHR30404:SF0">
    <property type="entry name" value="N-ACETYLMURAMOYL-L-ALANINE AMIDASE AMIC"/>
    <property type="match status" value="1"/>
</dbReference>